<keyword evidence="1" id="KW-1133">Transmembrane helix</keyword>
<keyword evidence="3" id="KW-1185">Reference proteome</keyword>
<dbReference type="OrthoDB" id="2548432at2759"/>
<feature type="transmembrane region" description="Helical" evidence="1">
    <location>
        <begin position="69"/>
        <end position="89"/>
    </location>
</feature>
<feature type="transmembrane region" description="Helical" evidence="1">
    <location>
        <begin position="38"/>
        <end position="57"/>
    </location>
</feature>
<keyword evidence="1" id="KW-0812">Transmembrane</keyword>
<comment type="caution">
    <text evidence="2">The sequence shown here is derived from an EMBL/GenBank/DDBJ whole genome shotgun (WGS) entry which is preliminary data.</text>
</comment>
<keyword evidence="1" id="KW-0472">Membrane</keyword>
<sequence>MPSATASASTPAAVFTLLLPPPPPPGYAAALDPAIKFLLIGTACSATLIPLAVLLFFFSDAAFRRRPLFILNVLIIALGFVEGALNIYIQTRSMLAKPVPVGFSIAFACLEVLVPMLADTVLLLRVVAVYHPKQLQSAACVAGIYVPITAIKIARMTVEILFVVQWTQAITHHGQQNSLFAAQEAWSSPYPKAAWVLQLVDSTYASILFLARLREGRHTHRHQLSIPGVTNDTTLSEATKISYYDRLKTLFWISVSNFVFPVVLDLALLVLAFRDASFLDGAYVLMFSNYADIVGVLLATIWTTSTKPPGRGARFDEPGYDGDSIPMTVFSRSASASASGTPV</sequence>
<dbReference type="AlphaFoldDB" id="A0A2G8RYJ1"/>
<evidence type="ECO:0000256" key="1">
    <source>
        <dbReference type="SAM" id="Phobius"/>
    </source>
</evidence>
<gene>
    <name evidence="2" type="ORF">GSI_12145</name>
</gene>
<organism evidence="2 3">
    <name type="scientific">Ganoderma sinense ZZ0214-1</name>
    <dbReference type="NCBI Taxonomy" id="1077348"/>
    <lineage>
        <taxon>Eukaryota</taxon>
        <taxon>Fungi</taxon>
        <taxon>Dikarya</taxon>
        <taxon>Basidiomycota</taxon>
        <taxon>Agaricomycotina</taxon>
        <taxon>Agaricomycetes</taxon>
        <taxon>Polyporales</taxon>
        <taxon>Polyporaceae</taxon>
        <taxon>Ganoderma</taxon>
    </lineage>
</organism>
<feature type="transmembrane region" description="Helical" evidence="1">
    <location>
        <begin position="283"/>
        <end position="304"/>
    </location>
</feature>
<name>A0A2G8RYJ1_9APHY</name>
<evidence type="ECO:0000313" key="2">
    <source>
        <dbReference type="EMBL" id="PIL26388.1"/>
    </source>
</evidence>
<dbReference type="EMBL" id="AYKW01000045">
    <property type="protein sequence ID" value="PIL26388.1"/>
    <property type="molecule type" value="Genomic_DNA"/>
</dbReference>
<protein>
    <submittedName>
        <fullName evidence="2">Uncharacterized protein</fullName>
    </submittedName>
</protein>
<feature type="transmembrane region" description="Helical" evidence="1">
    <location>
        <begin position="250"/>
        <end position="271"/>
    </location>
</feature>
<reference evidence="2 3" key="1">
    <citation type="journal article" date="2015" name="Sci. Rep.">
        <title>Chromosome-level genome map provides insights into diverse defense mechanisms in the medicinal fungus Ganoderma sinense.</title>
        <authorList>
            <person name="Zhu Y."/>
            <person name="Xu J."/>
            <person name="Sun C."/>
            <person name="Zhou S."/>
            <person name="Xu H."/>
            <person name="Nelson D.R."/>
            <person name="Qian J."/>
            <person name="Song J."/>
            <person name="Luo H."/>
            <person name="Xiang L."/>
            <person name="Li Y."/>
            <person name="Xu Z."/>
            <person name="Ji A."/>
            <person name="Wang L."/>
            <person name="Lu S."/>
            <person name="Hayward A."/>
            <person name="Sun W."/>
            <person name="Li X."/>
            <person name="Schwartz D.C."/>
            <person name="Wang Y."/>
            <person name="Chen S."/>
        </authorList>
    </citation>
    <scope>NUCLEOTIDE SEQUENCE [LARGE SCALE GENOMIC DNA]</scope>
    <source>
        <strain evidence="2 3">ZZ0214-1</strain>
    </source>
</reference>
<proteinExistence type="predicted"/>
<evidence type="ECO:0000313" key="3">
    <source>
        <dbReference type="Proteomes" id="UP000230002"/>
    </source>
</evidence>
<accession>A0A2G8RYJ1</accession>
<feature type="transmembrane region" description="Helical" evidence="1">
    <location>
        <begin position="101"/>
        <end position="123"/>
    </location>
</feature>
<dbReference type="Proteomes" id="UP000230002">
    <property type="component" value="Unassembled WGS sequence"/>
</dbReference>